<feature type="transmembrane region" description="Helical" evidence="3">
    <location>
        <begin position="179"/>
        <end position="198"/>
    </location>
</feature>
<comment type="caution">
    <text evidence="5">The sequence shown here is derived from an EMBL/GenBank/DDBJ whole genome shotgun (WGS) entry which is preliminary data.</text>
</comment>
<dbReference type="InterPro" id="IPR052069">
    <property type="entry name" value="Ca-reg_mRNA-binding_domain"/>
</dbReference>
<dbReference type="Pfam" id="PF00313">
    <property type="entry name" value="CSD"/>
    <property type="match status" value="1"/>
</dbReference>
<feature type="transmembrane region" description="Helical" evidence="3">
    <location>
        <begin position="109"/>
        <end position="128"/>
    </location>
</feature>
<dbReference type="GO" id="GO:0043488">
    <property type="term" value="P:regulation of mRNA stability"/>
    <property type="evidence" value="ECO:0007669"/>
    <property type="project" value="TreeGrafter"/>
</dbReference>
<dbReference type="PROSITE" id="PS51857">
    <property type="entry name" value="CSD_2"/>
    <property type="match status" value="1"/>
</dbReference>
<keyword evidence="3" id="KW-1133">Transmembrane helix</keyword>
<dbReference type="PANTHER" id="PTHR12962">
    <property type="entry name" value="CALCIUM-REGULATED HEAT STABLE PROTEIN CRHSP-24-RELATED"/>
    <property type="match status" value="1"/>
</dbReference>
<evidence type="ECO:0000256" key="3">
    <source>
        <dbReference type="SAM" id="Phobius"/>
    </source>
</evidence>
<keyword evidence="6" id="KW-1185">Reference proteome</keyword>
<protein>
    <submittedName>
        <fullName evidence="5">DUF1294 domain-containing protein</fullName>
    </submittedName>
</protein>
<dbReference type="CDD" id="cd04458">
    <property type="entry name" value="CSP_CDS"/>
    <property type="match status" value="1"/>
</dbReference>
<dbReference type="InterPro" id="IPR011129">
    <property type="entry name" value="CSD"/>
</dbReference>
<dbReference type="PROSITE" id="PS00352">
    <property type="entry name" value="CSD_1"/>
    <property type="match status" value="1"/>
</dbReference>
<gene>
    <name evidence="5" type="ORF">HHL15_13740</name>
</gene>
<keyword evidence="1" id="KW-0597">Phosphoprotein</keyword>
<reference evidence="5 6" key="1">
    <citation type="submission" date="2020-04" db="EMBL/GenBank/DDBJ databases">
        <title>Zoogloea sp. G-4-1-14 isolated from soil.</title>
        <authorList>
            <person name="Dahal R.H."/>
        </authorList>
    </citation>
    <scope>NUCLEOTIDE SEQUENCE [LARGE SCALE GENOMIC DNA]</scope>
    <source>
        <strain evidence="5 6">G-4-1-14</strain>
    </source>
</reference>
<dbReference type="SUPFAM" id="SSF50249">
    <property type="entry name" value="Nucleic acid-binding proteins"/>
    <property type="match status" value="1"/>
</dbReference>
<dbReference type="EMBL" id="JABBGA010000010">
    <property type="protein sequence ID" value="NML26813.1"/>
    <property type="molecule type" value="Genomic_DNA"/>
</dbReference>
<accession>A0A848G8U0</accession>
<dbReference type="InterPro" id="IPR010718">
    <property type="entry name" value="DUF1294"/>
</dbReference>
<comment type="subcellular location">
    <subcellularLocation>
        <location evidence="2">Cytoplasm</location>
    </subcellularLocation>
</comment>
<dbReference type="InterPro" id="IPR019844">
    <property type="entry name" value="CSD_CS"/>
</dbReference>
<name>A0A848G8U0_9RHOO</name>
<proteinExistence type="predicted"/>
<evidence type="ECO:0000313" key="6">
    <source>
        <dbReference type="Proteomes" id="UP000580043"/>
    </source>
</evidence>
<dbReference type="GO" id="GO:0003730">
    <property type="term" value="F:mRNA 3'-UTR binding"/>
    <property type="evidence" value="ECO:0007669"/>
    <property type="project" value="TreeGrafter"/>
</dbReference>
<evidence type="ECO:0000256" key="1">
    <source>
        <dbReference type="ARBA" id="ARBA00022553"/>
    </source>
</evidence>
<sequence>MRQEGILKTWNDDRGFGFIEPVHGGQEVFVHIKAFPARAARPEVGVALSFEVELSAEGKKRAKRVELLKARRRAGPSPSGSPVRWGTATLFAIPAFFVGAAVVAHFFKLPAWVMGWYGLMSLVCFVVYGQDKSAAQVEGRRRVRESTLLRLGLLGGWPGAIVAQQLLRHKSSKASFRARFWLSVLGNVAGFVALSWALRGWRGG</sequence>
<organism evidence="5 6">
    <name type="scientific">Zoogloea dura</name>
    <dbReference type="NCBI Taxonomy" id="2728840"/>
    <lineage>
        <taxon>Bacteria</taxon>
        <taxon>Pseudomonadati</taxon>
        <taxon>Pseudomonadota</taxon>
        <taxon>Betaproteobacteria</taxon>
        <taxon>Rhodocyclales</taxon>
        <taxon>Zoogloeaceae</taxon>
        <taxon>Zoogloea</taxon>
    </lineage>
</organism>
<dbReference type="RefSeq" id="WP_169146355.1">
    <property type="nucleotide sequence ID" value="NZ_JABBGA010000010.1"/>
</dbReference>
<keyword evidence="3" id="KW-0812">Transmembrane</keyword>
<evidence type="ECO:0000313" key="5">
    <source>
        <dbReference type="EMBL" id="NML26813.1"/>
    </source>
</evidence>
<feature type="transmembrane region" description="Helical" evidence="3">
    <location>
        <begin position="148"/>
        <end position="167"/>
    </location>
</feature>
<dbReference type="Pfam" id="PF06961">
    <property type="entry name" value="DUF1294"/>
    <property type="match status" value="1"/>
</dbReference>
<dbReference type="InterPro" id="IPR002059">
    <property type="entry name" value="CSP_DNA-bd"/>
</dbReference>
<dbReference type="SMART" id="SM00357">
    <property type="entry name" value="CSP"/>
    <property type="match status" value="1"/>
</dbReference>
<dbReference type="AlphaFoldDB" id="A0A848G8U0"/>
<evidence type="ECO:0000256" key="2">
    <source>
        <dbReference type="RuleBase" id="RU000408"/>
    </source>
</evidence>
<dbReference type="Proteomes" id="UP000580043">
    <property type="component" value="Unassembled WGS sequence"/>
</dbReference>
<keyword evidence="3" id="KW-0472">Membrane</keyword>
<evidence type="ECO:0000259" key="4">
    <source>
        <dbReference type="PROSITE" id="PS51857"/>
    </source>
</evidence>
<dbReference type="InterPro" id="IPR012340">
    <property type="entry name" value="NA-bd_OB-fold"/>
</dbReference>
<feature type="transmembrane region" description="Helical" evidence="3">
    <location>
        <begin position="82"/>
        <end position="103"/>
    </location>
</feature>
<dbReference type="GO" id="GO:0005829">
    <property type="term" value="C:cytosol"/>
    <property type="evidence" value="ECO:0007669"/>
    <property type="project" value="UniProtKB-ARBA"/>
</dbReference>
<feature type="domain" description="CSD" evidence="4">
    <location>
        <begin position="2"/>
        <end position="67"/>
    </location>
</feature>
<dbReference type="PANTHER" id="PTHR12962:SF1">
    <property type="entry name" value="COLD SHOCK DOMAIN-CONTAINING PROTEIN CG9705"/>
    <property type="match status" value="1"/>
</dbReference>
<dbReference type="Gene3D" id="2.40.50.140">
    <property type="entry name" value="Nucleic acid-binding proteins"/>
    <property type="match status" value="1"/>
</dbReference>